<feature type="domain" description="KAP NTPase" evidence="1">
    <location>
        <begin position="53"/>
        <end position="101"/>
    </location>
</feature>
<dbReference type="Pfam" id="PF07693">
    <property type="entry name" value="KAP_NTPase"/>
    <property type="match status" value="1"/>
</dbReference>
<protein>
    <recommendedName>
        <fullName evidence="1">KAP NTPase domain-containing protein</fullName>
    </recommendedName>
</protein>
<dbReference type="EMBL" id="JACCHS010000006">
    <property type="protein sequence ID" value="NYT46457.1"/>
    <property type="molecule type" value="Genomic_DNA"/>
</dbReference>
<evidence type="ECO:0000313" key="3">
    <source>
        <dbReference type="Proteomes" id="UP000537890"/>
    </source>
</evidence>
<accession>A0A7Z0MNG6</accession>
<name>A0A7Z0MNG6_9GAMM</name>
<dbReference type="InterPro" id="IPR011646">
    <property type="entry name" value="KAP_P-loop"/>
</dbReference>
<proteinExistence type="predicted"/>
<comment type="caution">
    <text evidence="2">The sequence shown here is derived from an EMBL/GenBank/DDBJ whole genome shotgun (WGS) entry which is preliminary data.</text>
</comment>
<dbReference type="Proteomes" id="UP000537890">
    <property type="component" value="Unassembled WGS sequence"/>
</dbReference>
<evidence type="ECO:0000313" key="2">
    <source>
        <dbReference type="EMBL" id="NYT46457.1"/>
    </source>
</evidence>
<organism evidence="2 3">
    <name type="scientific">Candidatus Methanofishera endochildressiae</name>
    <dbReference type="NCBI Taxonomy" id="2738884"/>
    <lineage>
        <taxon>Bacteria</taxon>
        <taxon>Pseudomonadati</taxon>
        <taxon>Pseudomonadota</taxon>
        <taxon>Gammaproteobacteria</taxon>
        <taxon>Candidatus Methanofishera</taxon>
    </lineage>
</organism>
<sequence length="122" mass="13514">MGATAATLLPLFIFFKSLQGFALNPLKLMTVNSGQGQATASVDPGARYQLAREFNEVTSALDLGRMIIFIDDLDRCAKENVLEVLEAINFLVTSGHCYIILGMAREWVQISYAMSLYFNPFP</sequence>
<dbReference type="AlphaFoldDB" id="A0A7Z0MNG6"/>
<evidence type="ECO:0000259" key="1">
    <source>
        <dbReference type="Pfam" id="PF07693"/>
    </source>
</evidence>
<reference evidence="2 3" key="1">
    <citation type="submission" date="2020-05" db="EMBL/GenBank/DDBJ databases">
        <title>Horizontal transmission and recombination maintain forever young bacterial symbiont genomes.</title>
        <authorList>
            <person name="Russell S.L."/>
            <person name="Pepper-Tunick E."/>
            <person name="Svedberg J."/>
            <person name="Byrne A."/>
            <person name="Ruelas Castillo J."/>
            <person name="Vollmers C."/>
            <person name="Beinart R.A."/>
            <person name="Corbett-Detig R."/>
        </authorList>
    </citation>
    <scope>NUCLEOTIDE SEQUENCE [LARGE SCALE GENOMIC DNA]</scope>
    <source>
        <strain evidence="2">4727-3</strain>
    </source>
</reference>
<gene>
    <name evidence="2" type="ORF">H0A75_00820</name>
</gene>